<name>A0ACC2I057_9PLEO</name>
<evidence type="ECO:0000313" key="1">
    <source>
        <dbReference type="EMBL" id="KAJ8108136.1"/>
    </source>
</evidence>
<dbReference type="EMBL" id="JAPHNI010000798">
    <property type="protein sequence ID" value="KAJ8108136.1"/>
    <property type="molecule type" value="Genomic_DNA"/>
</dbReference>
<sequence length="525" mass="56216">MRFTILGFVSAALALPAALQSRADEPVYWLLAGDSTTATNGGWGDAFLATTVAEGSSGKNYGHSGATTKSFRAGGDWDQVIGDVGTHKDDYRVYVTIQKQTSGVTLADYKTNLAKFAAEASAAGATPILLTPLTRRSFSGGKVIENLVNETAATIEVAEANQLHWINLNEASTKYVNAIGSSAADKYNLASGDRTHVNEWGGVVFARIVSDLLVGKYPEEFESVTTKNETLSALIAAAITTPPIGKANSLLAKHRRLPSLWSTTSGRTQPAPGPKQHRMSGVPVVPDLPRASVTSMANHGAAAITSPHGFNLNAGMRCDVAITALLASGATAAAVKKGFVTTKGTTFQLDGKDFYFAGSNAYYFPFFEQASNVEKGLVAAKKAGLNVFRTWGFNDRNRTTVPGGLPQYGGEGAGETPQIMQWWSNGKAEINLTPFDKVVAAAEKTGMKLIVAFTNNWADYGGMDVYTTNLGGKYHDDFYRDPKIRAAFKKYIKAFVQRYKDSSAIMAWELANEPRCGADGRGSRR</sequence>
<organism evidence="1 2">
    <name type="scientific">Boeremia exigua</name>
    <dbReference type="NCBI Taxonomy" id="749465"/>
    <lineage>
        <taxon>Eukaryota</taxon>
        <taxon>Fungi</taxon>
        <taxon>Dikarya</taxon>
        <taxon>Ascomycota</taxon>
        <taxon>Pezizomycotina</taxon>
        <taxon>Dothideomycetes</taxon>
        <taxon>Pleosporomycetidae</taxon>
        <taxon>Pleosporales</taxon>
        <taxon>Pleosporineae</taxon>
        <taxon>Didymellaceae</taxon>
        <taxon>Boeremia</taxon>
    </lineage>
</organism>
<accession>A0ACC2I057</accession>
<gene>
    <name evidence="1" type="ORF">OPT61_g8383</name>
</gene>
<evidence type="ECO:0000313" key="2">
    <source>
        <dbReference type="Proteomes" id="UP001153331"/>
    </source>
</evidence>
<keyword evidence="2" id="KW-1185">Reference proteome</keyword>
<proteinExistence type="predicted"/>
<comment type="caution">
    <text evidence="1">The sequence shown here is derived from an EMBL/GenBank/DDBJ whole genome shotgun (WGS) entry which is preliminary data.</text>
</comment>
<reference evidence="1" key="1">
    <citation type="submission" date="2022-11" db="EMBL/GenBank/DDBJ databases">
        <title>Genome Sequence of Boeremia exigua.</title>
        <authorList>
            <person name="Buettner E."/>
        </authorList>
    </citation>
    <scope>NUCLEOTIDE SEQUENCE</scope>
    <source>
        <strain evidence="1">CU02</strain>
    </source>
</reference>
<protein>
    <submittedName>
        <fullName evidence="1">Uncharacterized protein</fullName>
    </submittedName>
</protein>
<dbReference type="Proteomes" id="UP001153331">
    <property type="component" value="Unassembled WGS sequence"/>
</dbReference>